<dbReference type="Gene3D" id="3.30.450.40">
    <property type="match status" value="2"/>
</dbReference>
<dbReference type="Pfam" id="PF13185">
    <property type="entry name" value="GAF_2"/>
    <property type="match status" value="1"/>
</dbReference>
<dbReference type="Pfam" id="PF02663">
    <property type="entry name" value="FmdE"/>
    <property type="match status" value="1"/>
</dbReference>
<sequence length="475" mass="51645">MPGLLAQSAALHRHLCPRQVLGARMGLLAGQHLALSFPRTDKRVLVFVETDGCFADGVAVASGCWLGRRTMRLVDHGKVAATFVDTRTAQAVRVAPHPDLRARVQAARPEGQKRWDAYMAAYQTWPDEALFRVQPVTLTVDLAALISVAGKRAVCGRCGEEIVNEREVRAGGAVRCRACAGDTYWAPWGRAPLNCPRRPRAGATLRGVSPPAEASPGPFPLSGEQAHQLLTVTRALFRAVSRADVKRVILDEALRVTGAYGGTLVNVIDEQTLYMVSAAGYDPSVGQTWQRFPMNPEYPVVQAIQERRPVFATLDELRAHAPGFAALLQPQTRAVAAIPLMARGEVLSGLTLSFDHEQAVTPERQAFLLTLVDLCAEALERGRLHDAQQQARERATALSEVSRVLAASLDVQETLQQITAQVIAHVADWCAVYQPGEGGAQLSAVAHQNPAQVQRLHALLERFPLTRRPRARSPG</sequence>
<dbReference type="SUPFAM" id="SSF143555">
    <property type="entry name" value="FwdE-like"/>
    <property type="match status" value="1"/>
</dbReference>
<keyword evidence="4" id="KW-1185">Reference proteome</keyword>
<feature type="domain" description="GAF" evidence="2">
    <location>
        <begin position="242"/>
        <end position="380"/>
    </location>
</feature>
<accession>A0ABW1ZSZ4</accession>
<gene>
    <name evidence="3" type="ORF">ACFP90_26755</name>
</gene>
<evidence type="ECO:0000259" key="2">
    <source>
        <dbReference type="Pfam" id="PF13185"/>
    </source>
</evidence>
<dbReference type="PANTHER" id="PTHR39418:SF1">
    <property type="entry name" value="DEHYDROGENASE"/>
    <property type="match status" value="1"/>
</dbReference>
<dbReference type="Gene3D" id="3.30.1330.130">
    <property type="match status" value="1"/>
</dbReference>
<evidence type="ECO:0000313" key="4">
    <source>
        <dbReference type="Proteomes" id="UP001596317"/>
    </source>
</evidence>
<organism evidence="3 4">
    <name type="scientific">Deinococcus multiflagellatus</name>
    <dbReference type="NCBI Taxonomy" id="1656887"/>
    <lineage>
        <taxon>Bacteria</taxon>
        <taxon>Thermotogati</taxon>
        <taxon>Deinococcota</taxon>
        <taxon>Deinococci</taxon>
        <taxon>Deinococcales</taxon>
        <taxon>Deinococcaceae</taxon>
        <taxon>Deinococcus</taxon>
    </lineage>
</organism>
<proteinExistence type="predicted"/>
<name>A0ABW1ZSZ4_9DEIO</name>
<dbReference type="InterPro" id="IPR053194">
    <property type="entry name" value="tRNA_methyltr_O"/>
</dbReference>
<dbReference type="InterPro" id="IPR029016">
    <property type="entry name" value="GAF-like_dom_sf"/>
</dbReference>
<comment type="caution">
    <text evidence="3">The sequence shown here is derived from an EMBL/GenBank/DDBJ whole genome shotgun (WGS) entry which is preliminary data.</text>
</comment>
<dbReference type="SUPFAM" id="SSF55781">
    <property type="entry name" value="GAF domain-like"/>
    <property type="match status" value="2"/>
</dbReference>
<dbReference type="PANTHER" id="PTHR39418">
    <property type="entry name" value="DEHYDROGENASE-RELATED"/>
    <property type="match status" value="1"/>
</dbReference>
<dbReference type="RefSeq" id="WP_380059270.1">
    <property type="nucleotide sequence ID" value="NZ_JBHSWB010000003.1"/>
</dbReference>
<dbReference type="Proteomes" id="UP001596317">
    <property type="component" value="Unassembled WGS sequence"/>
</dbReference>
<dbReference type="InterPro" id="IPR003814">
    <property type="entry name" value="FmdEsu_dom"/>
</dbReference>
<evidence type="ECO:0000313" key="3">
    <source>
        <dbReference type="EMBL" id="MFC6663617.1"/>
    </source>
</evidence>
<dbReference type="EMBL" id="JBHSWB010000003">
    <property type="protein sequence ID" value="MFC6663617.1"/>
    <property type="molecule type" value="Genomic_DNA"/>
</dbReference>
<evidence type="ECO:0000259" key="1">
    <source>
        <dbReference type="Pfam" id="PF02663"/>
    </source>
</evidence>
<reference evidence="4" key="1">
    <citation type="journal article" date="2019" name="Int. J. Syst. Evol. Microbiol.">
        <title>The Global Catalogue of Microorganisms (GCM) 10K type strain sequencing project: providing services to taxonomists for standard genome sequencing and annotation.</title>
        <authorList>
            <consortium name="The Broad Institute Genomics Platform"/>
            <consortium name="The Broad Institute Genome Sequencing Center for Infectious Disease"/>
            <person name="Wu L."/>
            <person name="Ma J."/>
        </authorList>
    </citation>
    <scope>NUCLEOTIDE SEQUENCE [LARGE SCALE GENOMIC DNA]</scope>
    <source>
        <strain evidence="4">CCUG 63830</strain>
    </source>
</reference>
<protein>
    <submittedName>
        <fullName evidence="3">FmdE family protein</fullName>
    </submittedName>
</protein>
<dbReference type="InterPro" id="IPR003018">
    <property type="entry name" value="GAF"/>
</dbReference>
<feature type="domain" description="Formylmethanofuran dehydrogenase subunit E" evidence="1">
    <location>
        <begin position="12"/>
        <end position="131"/>
    </location>
</feature>